<dbReference type="OMA" id="RGSCYET"/>
<dbReference type="InterPro" id="IPR001086">
    <property type="entry name" value="Preph_deHydtase"/>
</dbReference>
<evidence type="ECO:0000259" key="7">
    <source>
        <dbReference type="Pfam" id="PF00800"/>
    </source>
</evidence>
<comment type="similarity">
    <text evidence="2">Belongs to the class-I pyridoxal-phosphate-dependent aminotransferase family.</text>
</comment>
<dbReference type="InterPro" id="IPR004839">
    <property type="entry name" value="Aminotransferase_I/II_large"/>
</dbReference>
<dbReference type="GeneID" id="94224174"/>
<feature type="domain" description="Aminotransferase class I/classII large" evidence="6">
    <location>
        <begin position="252"/>
        <end position="628"/>
    </location>
</feature>
<dbReference type="SUPFAM" id="SSF55021">
    <property type="entry name" value="ACT-like"/>
    <property type="match status" value="1"/>
</dbReference>
<dbReference type="GO" id="GO:0008483">
    <property type="term" value="F:transaminase activity"/>
    <property type="evidence" value="ECO:0000318"/>
    <property type="project" value="GO_Central"/>
</dbReference>
<reference evidence="8" key="2">
    <citation type="submission" date="2015-06" db="UniProtKB">
        <authorList>
            <consortium name="EnsemblProtists"/>
        </authorList>
    </citation>
    <scope>IDENTIFICATION</scope>
    <source>
        <strain evidence="8">Pr102</strain>
    </source>
</reference>
<evidence type="ECO:0008006" key="10">
    <source>
        <dbReference type="Google" id="ProtNLM"/>
    </source>
</evidence>
<dbReference type="Gene3D" id="3.90.1150.10">
    <property type="entry name" value="Aspartate Aminotransferase, domain 1"/>
    <property type="match status" value="1"/>
</dbReference>
<dbReference type="Pfam" id="PF00155">
    <property type="entry name" value="Aminotran_1_2"/>
    <property type="match status" value="1"/>
</dbReference>
<evidence type="ECO:0000313" key="9">
    <source>
        <dbReference type="Proteomes" id="UP000005238"/>
    </source>
</evidence>
<dbReference type="GO" id="GO:0006520">
    <property type="term" value="P:amino acid metabolic process"/>
    <property type="evidence" value="ECO:0000318"/>
    <property type="project" value="GO_Central"/>
</dbReference>
<dbReference type="GO" id="GO:0030170">
    <property type="term" value="F:pyridoxal phosphate binding"/>
    <property type="evidence" value="ECO:0007669"/>
    <property type="project" value="InterPro"/>
</dbReference>
<dbReference type="Gene3D" id="3.40.190.10">
    <property type="entry name" value="Periplasmic binding protein-like II"/>
    <property type="match status" value="1"/>
</dbReference>
<dbReference type="InterPro" id="IPR015422">
    <property type="entry name" value="PyrdxlP-dep_Trfase_small"/>
</dbReference>
<proteinExistence type="inferred from homology"/>
<dbReference type="STRING" id="164328.H3GS41"/>
<dbReference type="InParanoid" id="H3GS41"/>
<dbReference type="SUPFAM" id="SSF53850">
    <property type="entry name" value="Periplasmic binding protein-like II"/>
    <property type="match status" value="1"/>
</dbReference>
<keyword evidence="3" id="KW-0032">Aminotransferase</keyword>
<protein>
    <recommendedName>
        <fullName evidence="10">Prephenate dehydratase domain-containing protein</fullName>
    </recommendedName>
</protein>
<dbReference type="VEuPathDB" id="FungiDB:KRP23_3502"/>
<dbReference type="EMBL" id="DS566040">
    <property type="status" value="NOT_ANNOTATED_CDS"/>
    <property type="molecule type" value="Genomic_DNA"/>
</dbReference>
<dbReference type="GO" id="GO:0004664">
    <property type="term" value="F:prephenate dehydratase activity"/>
    <property type="evidence" value="ECO:0007669"/>
    <property type="project" value="InterPro"/>
</dbReference>
<dbReference type="AlphaFoldDB" id="H3GS41"/>
<evidence type="ECO:0000256" key="1">
    <source>
        <dbReference type="ARBA" id="ARBA00001933"/>
    </source>
</evidence>
<dbReference type="Proteomes" id="UP000005238">
    <property type="component" value="Unassembled WGS sequence"/>
</dbReference>
<accession>H3GS41</accession>
<dbReference type="InterPro" id="IPR004838">
    <property type="entry name" value="NHTrfase_class1_PyrdxlP-BS"/>
</dbReference>
<dbReference type="VEuPathDB" id="FungiDB:KRP22_3261"/>
<keyword evidence="4" id="KW-0808">Transferase</keyword>
<comment type="cofactor">
    <cofactor evidence="1">
        <name>pyridoxal 5'-phosphate</name>
        <dbReference type="ChEBI" id="CHEBI:597326"/>
    </cofactor>
</comment>
<dbReference type="SUPFAM" id="SSF53383">
    <property type="entry name" value="PLP-dependent transferases"/>
    <property type="match status" value="1"/>
</dbReference>
<dbReference type="InterPro" id="IPR045865">
    <property type="entry name" value="ACT-like_dom_sf"/>
</dbReference>
<dbReference type="Pfam" id="PF00800">
    <property type="entry name" value="PDT"/>
    <property type="match status" value="1"/>
</dbReference>
<dbReference type="PANTHER" id="PTHR46383:SF1">
    <property type="entry name" value="ASPARTATE AMINOTRANSFERASE"/>
    <property type="match status" value="1"/>
</dbReference>
<sequence length="640" mass="70100">MAVGASTRVAYQEDAVGAKEAASQMLSAVHETKAIGYSSILDAVAAVKKEDVEFAVVAVETTSRGSCYETYDLLLKYDLAVVGEWTSDKGTRFWIVAKTPGEPSLKTTACKTSLVFAFASGNAHGQLHTALGFFASREIDLSKVESRSWSSAHPSAGKAEFIFYVDVKARQSDDKVVDAIAALRAMCSYVRVLGCYTSGALEATNGVADASAQELTMAQKYPLSPVFDTTKIAKTLAVFGVTKQMEAEGKPVYSLCVGEPDFQPPKRVLEAGIKAIQEGKTKYCDMRGMADLREIIATYLQRAKGVTYAPTEIQVCGGAQQALYNVILAILRPGDKVLLPSPYWGSYEGILAHVKTQLVQLRNTLEENYLINTVKLEEALTANPEIRILILCNPSNPAGTLHDPEHLEKIAAVLRKPQFRHIVVISDEIYEQLVYQDEGVSKRVCKSFASIPGMYERTVLINGFSKAYAMTGLRIGYMAAPKHFIEPCYLMQGQLTSCANSVGQVMAIEAMKMELETMDRGELRIAQNLHGLDLKRHYIAKRLNAMPNVRFAYPTSSFYVFMDLGLLFEGKKAYTAGKSEQLHNVDDFCDYLIRKTGVAVGPGSDMGEPHGLRISYAGSMDTMVHAMDGLESALKSLTFE</sequence>
<evidence type="ECO:0000256" key="3">
    <source>
        <dbReference type="ARBA" id="ARBA00022576"/>
    </source>
</evidence>
<feature type="domain" description="Prephenate dehydratase" evidence="7">
    <location>
        <begin position="19"/>
        <end position="86"/>
    </location>
</feature>
<organism evidence="8 9">
    <name type="scientific">Phytophthora ramorum</name>
    <name type="common">Sudden oak death agent</name>
    <dbReference type="NCBI Taxonomy" id="164328"/>
    <lineage>
        <taxon>Eukaryota</taxon>
        <taxon>Sar</taxon>
        <taxon>Stramenopiles</taxon>
        <taxon>Oomycota</taxon>
        <taxon>Peronosporomycetes</taxon>
        <taxon>Peronosporales</taxon>
        <taxon>Peronosporaceae</taxon>
        <taxon>Phytophthora</taxon>
    </lineage>
</organism>
<dbReference type="RefSeq" id="XP_067747610.1">
    <property type="nucleotide sequence ID" value="XM_067888359.1"/>
</dbReference>
<evidence type="ECO:0000256" key="5">
    <source>
        <dbReference type="ARBA" id="ARBA00022898"/>
    </source>
</evidence>
<dbReference type="InterPro" id="IPR015421">
    <property type="entry name" value="PyrdxlP-dep_Trfase_major"/>
</dbReference>
<evidence type="ECO:0000313" key="8">
    <source>
        <dbReference type="EnsemblProtists" id="Phyra79755"/>
    </source>
</evidence>
<keyword evidence="9" id="KW-1185">Reference proteome</keyword>
<reference evidence="9" key="1">
    <citation type="journal article" date="2006" name="Science">
        <title>Phytophthora genome sequences uncover evolutionary origins and mechanisms of pathogenesis.</title>
        <authorList>
            <person name="Tyler B.M."/>
            <person name="Tripathy S."/>
            <person name="Zhang X."/>
            <person name="Dehal P."/>
            <person name="Jiang R.H."/>
            <person name="Aerts A."/>
            <person name="Arredondo F.D."/>
            <person name="Baxter L."/>
            <person name="Bensasson D."/>
            <person name="Beynon J.L."/>
            <person name="Chapman J."/>
            <person name="Damasceno C.M."/>
            <person name="Dorrance A.E."/>
            <person name="Dou D."/>
            <person name="Dickerman A.W."/>
            <person name="Dubchak I.L."/>
            <person name="Garbelotto M."/>
            <person name="Gijzen M."/>
            <person name="Gordon S.G."/>
            <person name="Govers F."/>
            <person name="Grunwald N.J."/>
            <person name="Huang W."/>
            <person name="Ivors K.L."/>
            <person name="Jones R.W."/>
            <person name="Kamoun S."/>
            <person name="Krampis K."/>
            <person name="Lamour K.H."/>
            <person name="Lee M.K."/>
            <person name="McDonald W.H."/>
            <person name="Medina M."/>
            <person name="Meijer H.J."/>
            <person name="Nordberg E.K."/>
            <person name="Maclean D.J."/>
            <person name="Ospina-Giraldo M.D."/>
            <person name="Morris P.F."/>
            <person name="Phuntumart V."/>
            <person name="Putnam N.H."/>
            <person name="Rash S."/>
            <person name="Rose J.K."/>
            <person name="Sakihama Y."/>
            <person name="Salamov A.A."/>
            <person name="Savidor A."/>
            <person name="Scheuring C.F."/>
            <person name="Smith B.M."/>
            <person name="Sobral B.W."/>
            <person name="Terry A."/>
            <person name="Torto-Alalibo T.A."/>
            <person name="Win J."/>
            <person name="Xu Z."/>
            <person name="Zhang H."/>
            <person name="Grigoriev I.V."/>
            <person name="Rokhsar D.S."/>
            <person name="Boore J.L."/>
        </authorList>
    </citation>
    <scope>NUCLEOTIDE SEQUENCE [LARGE SCALE GENOMIC DNA]</scope>
    <source>
        <strain evidence="9">Pr102</strain>
    </source>
</reference>
<evidence type="ECO:0000256" key="2">
    <source>
        <dbReference type="ARBA" id="ARBA00007441"/>
    </source>
</evidence>
<dbReference type="eggNOG" id="KOG2797">
    <property type="taxonomic scope" value="Eukaryota"/>
</dbReference>
<dbReference type="EnsemblProtists" id="Phyra79755">
    <property type="protein sequence ID" value="Phyra79755"/>
    <property type="gene ID" value="Phyra79755"/>
</dbReference>
<keyword evidence="5" id="KW-0663">Pyridoxal phosphate</keyword>
<dbReference type="PANTHER" id="PTHR46383">
    <property type="entry name" value="ASPARTATE AMINOTRANSFERASE"/>
    <property type="match status" value="1"/>
</dbReference>
<dbReference type="OrthoDB" id="2414662at2759"/>
<dbReference type="PROSITE" id="PS00105">
    <property type="entry name" value="AA_TRANSFER_CLASS_1"/>
    <property type="match status" value="1"/>
</dbReference>
<dbReference type="GO" id="GO:0009094">
    <property type="term" value="P:L-phenylalanine biosynthetic process"/>
    <property type="evidence" value="ECO:0007669"/>
    <property type="project" value="InterPro"/>
</dbReference>
<dbReference type="Gene3D" id="3.30.70.260">
    <property type="match status" value="1"/>
</dbReference>
<dbReference type="Gene3D" id="3.40.640.10">
    <property type="entry name" value="Type I PLP-dependent aspartate aminotransferase-like (Major domain)"/>
    <property type="match status" value="1"/>
</dbReference>
<evidence type="ECO:0000256" key="4">
    <source>
        <dbReference type="ARBA" id="ARBA00022679"/>
    </source>
</evidence>
<dbReference type="CDD" id="cd04905">
    <property type="entry name" value="ACT_CM-PDT"/>
    <property type="match status" value="1"/>
</dbReference>
<evidence type="ECO:0000259" key="6">
    <source>
        <dbReference type="Pfam" id="PF00155"/>
    </source>
</evidence>
<name>H3GS41_PHYRM</name>
<dbReference type="InterPro" id="IPR050596">
    <property type="entry name" value="AspAT/PAT-like"/>
</dbReference>
<dbReference type="CDD" id="cd00609">
    <property type="entry name" value="AAT_like"/>
    <property type="match status" value="1"/>
</dbReference>
<dbReference type="InterPro" id="IPR015424">
    <property type="entry name" value="PyrdxlP-dep_Trfase"/>
</dbReference>
<dbReference type="HOGENOM" id="CLU_429302_0_0_1"/>
<dbReference type="eggNOG" id="KOG0257">
    <property type="taxonomic scope" value="Eukaryota"/>
</dbReference>